<dbReference type="EMBL" id="JBFDAA010000014">
    <property type="protein sequence ID" value="KAL1122341.1"/>
    <property type="molecule type" value="Genomic_DNA"/>
</dbReference>
<protein>
    <submittedName>
        <fullName evidence="1">Uncharacterized protein</fullName>
    </submittedName>
</protein>
<dbReference type="PANTHER" id="PTHR21494:SF0">
    <property type="entry name" value="ACTIVATING SIGNAL COINTEGRATOR 1 COMPLEX SUBUNIT 2"/>
    <property type="match status" value="1"/>
</dbReference>
<keyword evidence="2" id="KW-1185">Reference proteome</keyword>
<evidence type="ECO:0000313" key="2">
    <source>
        <dbReference type="Proteomes" id="UP001558652"/>
    </source>
</evidence>
<organism evidence="1 2">
    <name type="scientific">Ranatra chinensis</name>
    <dbReference type="NCBI Taxonomy" id="642074"/>
    <lineage>
        <taxon>Eukaryota</taxon>
        <taxon>Metazoa</taxon>
        <taxon>Ecdysozoa</taxon>
        <taxon>Arthropoda</taxon>
        <taxon>Hexapoda</taxon>
        <taxon>Insecta</taxon>
        <taxon>Pterygota</taxon>
        <taxon>Neoptera</taxon>
        <taxon>Paraneoptera</taxon>
        <taxon>Hemiptera</taxon>
        <taxon>Heteroptera</taxon>
        <taxon>Panheteroptera</taxon>
        <taxon>Nepomorpha</taxon>
        <taxon>Nepidae</taxon>
        <taxon>Ranatrinae</taxon>
        <taxon>Ranatra</taxon>
    </lineage>
</organism>
<dbReference type="Proteomes" id="UP001558652">
    <property type="component" value="Unassembled WGS sequence"/>
</dbReference>
<name>A0ABD0Y4I6_9HEMI</name>
<dbReference type="Gene3D" id="1.10.8.10">
    <property type="entry name" value="DNA helicase RuvA subunit, C-terminal domain"/>
    <property type="match status" value="1"/>
</dbReference>
<reference evidence="1 2" key="1">
    <citation type="submission" date="2024-07" db="EMBL/GenBank/DDBJ databases">
        <title>Chromosome-level genome assembly of the water stick insect Ranatra chinensis (Heteroptera: Nepidae).</title>
        <authorList>
            <person name="Liu X."/>
        </authorList>
    </citation>
    <scope>NUCLEOTIDE SEQUENCE [LARGE SCALE GENOMIC DNA]</scope>
    <source>
        <strain evidence="1">Cailab_2021Rc</strain>
        <tissue evidence="1">Muscle</tissue>
    </source>
</reference>
<gene>
    <name evidence="1" type="ORF">AAG570_003746</name>
</gene>
<proteinExistence type="predicted"/>
<dbReference type="InterPro" id="IPR052586">
    <property type="entry name" value="ASCC2"/>
</dbReference>
<accession>A0ABD0Y4I6</accession>
<comment type="caution">
    <text evidence="1">The sequence shown here is derived from an EMBL/GenBank/DDBJ whole genome shotgun (WGS) entry which is preliminary data.</text>
</comment>
<dbReference type="PANTHER" id="PTHR21494">
    <property type="entry name" value="ACTIVATING SIGNAL COINTEGRATOR 1 COMPLEX SUBUNIT 2 ASC-1 COMPLEX SUBUNIT P100"/>
    <property type="match status" value="1"/>
</dbReference>
<sequence length="407" mass="47047">MTLYLPPPKKEKGKDFIMGMKEDWLQRANMCIEDFEWLLGLSHHRFWSQFVFQRSCDGLVSFLQEAYPFYALDQLPDDGEVKSVYNRIVALAFSLLVRLTMRIESPTEWIGEKKYASIIYNKFLISIPMLLDICVIYGPTNEAEIRRMTEQVFTVQPCYRDDLVKCIEDVKNVYYQSVNKVAGSCGHLVDFVKGNVKNESINITLPEVDDVLFFLMDVTISLSTFADMYTDAATIMHQQHLEAVEELTSQAISTFADGYMTVMLETLSEKEFMKDYNIVFPLCADIELLNQVCPEVETDHLLNSVMSFYEDFEKWTKSEAPDNCAAGGQQPLPSTSSNERKVVTGVELESLITEVKDILPHLGEGFIQFQLVWNPLDDKFFFWMTMFREKRIQVKKREWVGLQELLV</sequence>
<evidence type="ECO:0000313" key="1">
    <source>
        <dbReference type="EMBL" id="KAL1122341.1"/>
    </source>
</evidence>
<dbReference type="AlphaFoldDB" id="A0ABD0Y4I6"/>